<name>A0AA41R890_9BACT</name>
<proteinExistence type="predicted"/>
<reference evidence="2" key="1">
    <citation type="submission" date="2022-04" db="EMBL/GenBank/DDBJ databases">
        <title>Desulfatitalea alkaliphila sp. nov., a novel anaerobic sulfate-reducing bacterium isolated from terrestrial mud volcano, Taman Peninsula, Russia.</title>
        <authorList>
            <person name="Khomyakova M.A."/>
            <person name="Merkel A.Y."/>
            <person name="Slobodkin A.I."/>
        </authorList>
    </citation>
    <scope>NUCLEOTIDE SEQUENCE</scope>
    <source>
        <strain evidence="2">M08but</strain>
    </source>
</reference>
<protein>
    <submittedName>
        <fullName evidence="2">Uncharacterized protein</fullName>
    </submittedName>
</protein>
<feature type="compositionally biased region" description="Basic and acidic residues" evidence="1">
    <location>
        <begin position="36"/>
        <end position="46"/>
    </location>
</feature>
<keyword evidence="3" id="KW-1185">Reference proteome</keyword>
<feature type="compositionally biased region" description="Basic and acidic residues" evidence="1">
    <location>
        <begin position="1"/>
        <end position="13"/>
    </location>
</feature>
<feature type="region of interest" description="Disordered" evidence="1">
    <location>
        <begin position="1"/>
        <end position="46"/>
    </location>
</feature>
<dbReference type="RefSeq" id="WP_246914271.1">
    <property type="nucleotide sequence ID" value="NZ_JALJRB010000035.1"/>
</dbReference>
<sequence length="72" mass="8744">MDTRRRSAQDRRSGKDRRHLARLKQLINKGSPPRSPQDRRTTPERRSGWVRLTKWSSVYLDNLKLARWLKRF</sequence>
<gene>
    <name evidence="2" type="ORF">MRX98_19850</name>
</gene>
<accession>A0AA41R890</accession>
<dbReference type="AlphaFoldDB" id="A0AA41R890"/>
<evidence type="ECO:0000256" key="1">
    <source>
        <dbReference type="SAM" id="MobiDB-lite"/>
    </source>
</evidence>
<evidence type="ECO:0000313" key="3">
    <source>
        <dbReference type="Proteomes" id="UP001165427"/>
    </source>
</evidence>
<dbReference type="Proteomes" id="UP001165427">
    <property type="component" value="Unassembled WGS sequence"/>
</dbReference>
<organism evidence="2 3">
    <name type="scientific">Desulfatitalea alkaliphila</name>
    <dbReference type="NCBI Taxonomy" id="2929485"/>
    <lineage>
        <taxon>Bacteria</taxon>
        <taxon>Pseudomonadati</taxon>
        <taxon>Thermodesulfobacteriota</taxon>
        <taxon>Desulfobacteria</taxon>
        <taxon>Desulfobacterales</taxon>
        <taxon>Desulfosarcinaceae</taxon>
        <taxon>Desulfatitalea</taxon>
    </lineage>
</organism>
<evidence type="ECO:0000313" key="2">
    <source>
        <dbReference type="EMBL" id="MCJ8502840.1"/>
    </source>
</evidence>
<dbReference type="EMBL" id="JALJRB010000035">
    <property type="protein sequence ID" value="MCJ8502840.1"/>
    <property type="molecule type" value="Genomic_DNA"/>
</dbReference>
<comment type="caution">
    <text evidence="2">The sequence shown here is derived from an EMBL/GenBank/DDBJ whole genome shotgun (WGS) entry which is preliminary data.</text>
</comment>